<reference evidence="10" key="1">
    <citation type="journal article" date="2019" name="Int. J. Syst. Evol. Microbiol.">
        <title>The Global Catalogue of Microorganisms (GCM) 10K type strain sequencing project: providing services to taxonomists for standard genome sequencing and annotation.</title>
        <authorList>
            <consortium name="The Broad Institute Genomics Platform"/>
            <consortium name="The Broad Institute Genome Sequencing Center for Infectious Disease"/>
            <person name="Wu L."/>
            <person name="Ma J."/>
        </authorList>
    </citation>
    <scope>NUCLEOTIDE SEQUENCE [LARGE SCALE GENOMIC DNA]</scope>
    <source>
        <strain evidence="10">CGMCC 1.10832</strain>
    </source>
</reference>
<dbReference type="SUPFAM" id="SSF52743">
    <property type="entry name" value="Subtilisin-like"/>
    <property type="match status" value="1"/>
</dbReference>
<evidence type="ECO:0000313" key="10">
    <source>
        <dbReference type="Proteomes" id="UP000636010"/>
    </source>
</evidence>
<dbReference type="InterPro" id="IPR023828">
    <property type="entry name" value="Peptidase_S8_Ser-AS"/>
</dbReference>
<feature type="signal peptide" evidence="7">
    <location>
        <begin position="1"/>
        <end position="20"/>
    </location>
</feature>
<protein>
    <submittedName>
        <fullName evidence="9">Peptidase S8</fullName>
    </submittedName>
</protein>
<dbReference type="Gene3D" id="3.40.50.200">
    <property type="entry name" value="Peptidase S8/S53 domain"/>
    <property type="match status" value="2"/>
</dbReference>
<dbReference type="InterPro" id="IPR022398">
    <property type="entry name" value="Peptidase_S8_His-AS"/>
</dbReference>
<evidence type="ECO:0000256" key="6">
    <source>
        <dbReference type="RuleBase" id="RU003355"/>
    </source>
</evidence>
<keyword evidence="10" id="KW-1185">Reference proteome</keyword>
<evidence type="ECO:0000256" key="2">
    <source>
        <dbReference type="ARBA" id="ARBA00022670"/>
    </source>
</evidence>
<dbReference type="CDD" id="cd07483">
    <property type="entry name" value="Peptidases_S8_Subtilisin_Novo-like"/>
    <property type="match status" value="1"/>
</dbReference>
<feature type="active site" description="Charge relay system" evidence="5">
    <location>
        <position position="445"/>
    </location>
</feature>
<dbReference type="InterPro" id="IPR050131">
    <property type="entry name" value="Peptidase_S8_subtilisin-like"/>
</dbReference>
<dbReference type="InterPro" id="IPR036852">
    <property type="entry name" value="Peptidase_S8/S53_dom_sf"/>
</dbReference>
<dbReference type="PROSITE" id="PS00136">
    <property type="entry name" value="SUBTILASE_ASP"/>
    <property type="match status" value="1"/>
</dbReference>
<name>A0ABQ1N8H2_9BACT</name>
<evidence type="ECO:0000313" key="9">
    <source>
        <dbReference type="EMBL" id="GGC54199.1"/>
    </source>
</evidence>
<dbReference type="PRINTS" id="PR00723">
    <property type="entry name" value="SUBTILISIN"/>
</dbReference>
<sequence length="530" mass="58635">MLKRFSILILLVFFFQQFSAFSQSTTIDQLDQTYLNWYNKDLSGNGVMGTSVEKVYDGLLKDSTKTRKKVIVAVIDSGVDIEHEDLKGKVWVNTDEIAGNGIDDDGNGYVDDIHGWNFLGNANGENIGHENMEFTRIIRDSASYPSLYEDALSMYEEELNAKAKEIENLTKFQNYIFSIKTFIYTSTGVVVANAEDLDKVESTSSQVLEAKKFLKERYDMGFTEEALEEYIEHMNSYTKYYLNKEYHARDLVGDNPADINDRNYGNADVKGPDAQHGTGVASIIAANRNEGIGIDGIATSVEIMSIRSTPDGDERDKDVALAIMYAVDNGADIINMSFGKDFSPQKEFVDQAVKYAEEKGVLLVHAAGNDGANIDVTENYPTARYINNERASNWIEVGASSIALDEQLAASFSNYGQHNVDLFAPGHDVISADTTNTYSKVSGTSIAAPVVTGIAALLLSYYPDLSPQEIKDILMTTSYKPKKPKKIELPGDDKKKVKFKELSKSGGIVNAYEAMLEAEKRQGNSKGDKL</sequence>
<dbReference type="PROSITE" id="PS00138">
    <property type="entry name" value="SUBTILASE_SER"/>
    <property type="match status" value="1"/>
</dbReference>
<dbReference type="InterPro" id="IPR015500">
    <property type="entry name" value="Peptidase_S8_subtilisin-rel"/>
</dbReference>
<dbReference type="Pfam" id="PF00082">
    <property type="entry name" value="Peptidase_S8"/>
    <property type="match status" value="1"/>
</dbReference>
<keyword evidence="3 5" id="KW-0378">Hydrolase</keyword>
<evidence type="ECO:0000256" key="7">
    <source>
        <dbReference type="SAM" id="SignalP"/>
    </source>
</evidence>
<evidence type="ECO:0000256" key="5">
    <source>
        <dbReference type="PROSITE-ProRule" id="PRU01240"/>
    </source>
</evidence>
<evidence type="ECO:0000256" key="4">
    <source>
        <dbReference type="ARBA" id="ARBA00022825"/>
    </source>
</evidence>
<dbReference type="Proteomes" id="UP000636010">
    <property type="component" value="Unassembled WGS sequence"/>
</dbReference>
<feature type="active site" description="Charge relay system" evidence="5">
    <location>
        <position position="76"/>
    </location>
</feature>
<keyword evidence="4 5" id="KW-0720">Serine protease</keyword>
<dbReference type="InterPro" id="IPR034080">
    <property type="entry name" value="Protease_P7-like_dom"/>
</dbReference>
<evidence type="ECO:0000256" key="1">
    <source>
        <dbReference type="ARBA" id="ARBA00011073"/>
    </source>
</evidence>
<dbReference type="PROSITE" id="PS51892">
    <property type="entry name" value="SUBTILASE"/>
    <property type="match status" value="1"/>
</dbReference>
<evidence type="ECO:0000259" key="8">
    <source>
        <dbReference type="Pfam" id="PF00082"/>
    </source>
</evidence>
<keyword evidence="7" id="KW-0732">Signal</keyword>
<dbReference type="PANTHER" id="PTHR43806">
    <property type="entry name" value="PEPTIDASE S8"/>
    <property type="match status" value="1"/>
</dbReference>
<accession>A0ABQ1N8H2</accession>
<dbReference type="PANTHER" id="PTHR43806:SF11">
    <property type="entry name" value="CEREVISIN-RELATED"/>
    <property type="match status" value="1"/>
</dbReference>
<feature type="domain" description="Peptidase S8/S53" evidence="8">
    <location>
        <begin position="68"/>
        <end position="484"/>
    </location>
</feature>
<dbReference type="RefSeq" id="WP_188467584.1">
    <property type="nucleotide sequence ID" value="NZ_BAABHU010000019.1"/>
</dbReference>
<dbReference type="InterPro" id="IPR000209">
    <property type="entry name" value="Peptidase_S8/S53_dom"/>
</dbReference>
<evidence type="ECO:0000256" key="3">
    <source>
        <dbReference type="ARBA" id="ARBA00022801"/>
    </source>
</evidence>
<dbReference type="InterPro" id="IPR023827">
    <property type="entry name" value="Peptidase_S8_Asp-AS"/>
</dbReference>
<comment type="similarity">
    <text evidence="1 5 6">Belongs to the peptidase S8 family.</text>
</comment>
<keyword evidence="2 5" id="KW-0645">Protease</keyword>
<feature type="chain" id="PRO_5046769815" evidence="7">
    <location>
        <begin position="21"/>
        <end position="530"/>
    </location>
</feature>
<proteinExistence type="inferred from homology"/>
<gene>
    <name evidence="9" type="ORF">GCM10011506_44810</name>
</gene>
<dbReference type="EMBL" id="BMEC01000019">
    <property type="protein sequence ID" value="GGC54199.1"/>
    <property type="molecule type" value="Genomic_DNA"/>
</dbReference>
<feature type="active site" description="Charge relay system" evidence="5">
    <location>
        <position position="276"/>
    </location>
</feature>
<dbReference type="PROSITE" id="PS00137">
    <property type="entry name" value="SUBTILASE_HIS"/>
    <property type="match status" value="1"/>
</dbReference>
<comment type="caution">
    <text evidence="9">The sequence shown here is derived from an EMBL/GenBank/DDBJ whole genome shotgun (WGS) entry which is preliminary data.</text>
</comment>
<organism evidence="9 10">
    <name type="scientific">Marivirga lumbricoides</name>
    <dbReference type="NCBI Taxonomy" id="1046115"/>
    <lineage>
        <taxon>Bacteria</taxon>
        <taxon>Pseudomonadati</taxon>
        <taxon>Bacteroidota</taxon>
        <taxon>Cytophagia</taxon>
        <taxon>Cytophagales</taxon>
        <taxon>Marivirgaceae</taxon>
        <taxon>Marivirga</taxon>
    </lineage>
</organism>